<protein>
    <submittedName>
        <fullName evidence="2">DNA-binding MarR family transcriptional regulator</fullName>
    </submittedName>
</protein>
<evidence type="ECO:0000313" key="2">
    <source>
        <dbReference type="EMBL" id="NYD55162.1"/>
    </source>
</evidence>
<dbReference type="AlphaFoldDB" id="A0A7Y9JMT1"/>
<dbReference type="PANTHER" id="PTHR39515:SF2">
    <property type="entry name" value="HTH-TYPE TRANSCRIPTIONAL REGULATOR RV0880"/>
    <property type="match status" value="1"/>
</dbReference>
<gene>
    <name evidence="2" type="ORF">BKA02_002217</name>
</gene>
<dbReference type="InterPro" id="IPR000835">
    <property type="entry name" value="HTH_MarR-typ"/>
</dbReference>
<dbReference type="SUPFAM" id="SSF46785">
    <property type="entry name" value="Winged helix' DNA-binding domain"/>
    <property type="match status" value="1"/>
</dbReference>
<keyword evidence="2" id="KW-0238">DNA-binding</keyword>
<accession>A0A7Y9JMT1</accession>
<reference evidence="2 3" key="1">
    <citation type="submission" date="2020-07" db="EMBL/GenBank/DDBJ databases">
        <title>Sequencing the genomes of 1000 actinobacteria strains.</title>
        <authorList>
            <person name="Klenk H.-P."/>
        </authorList>
    </citation>
    <scope>NUCLEOTIDE SEQUENCE [LARGE SCALE GENOMIC DNA]</scope>
    <source>
        <strain evidence="2 3">DSM 22185</strain>
    </source>
</reference>
<name>A0A7Y9JMT1_9MICO</name>
<organism evidence="2 3">
    <name type="scientific">Microbacterium pseudoresistens</name>
    <dbReference type="NCBI Taxonomy" id="640634"/>
    <lineage>
        <taxon>Bacteria</taxon>
        <taxon>Bacillati</taxon>
        <taxon>Actinomycetota</taxon>
        <taxon>Actinomycetes</taxon>
        <taxon>Micrococcales</taxon>
        <taxon>Microbacteriaceae</taxon>
        <taxon>Microbacterium</taxon>
    </lineage>
</organism>
<keyword evidence="3" id="KW-1185">Reference proteome</keyword>
<dbReference type="InterPro" id="IPR036388">
    <property type="entry name" value="WH-like_DNA-bd_sf"/>
</dbReference>
<dbReference type="RefSeq" id="WP_179434046.1">
    <property type="nucleotide sequence ID" value="NZ_BAABLC010000002.1"/>
</dbReference>
<dbReference type="Gene3D" id="1.10.10.10">
    <property type="entry name" value="Winged helix-like DNA-binding domain superfamily/Winged helix DNA-binding domain"/>
    <property type="match status" value="1"/>
</dbReference>
<dbReference type="InterPro" id="IPR036390">
    <property type="entry name" value="WH_DNA-bd_sf"/>
</dbReference>
<dbReference type="Pfam" id="PF12802">
    <property type="entry name" value="MarR_2"/>
    <property type="match status" value="1"/>
</dbReference>
<sequence length="143" mass="15856">MHRDDVIQSIVFSAHALARIAAHETGNDTPAAQWRALSVLDTEGALRVGDLAHRSRTTQPGMTRMVGLLEKDGLAERSADPADSRATLVSITEHGRAALESWRRELQTVLEPRFADLDADDWTHLSRAAEILRTRTAPERTPR</sequence>
<dbReference type="PROSITE" id="PS50995">
    <property type="entry name" value="HTH_MARR_2"/>
    <property type="match status" value="1"/>
</dbReference>
<evidence type="ECO:0000259" key="1">
    <source>
        <dbReference type="PROSITE" id="PS50995"/>
    </source>
</evidence>
<dbReference type="EMBL" id="JACCBH010000001">
    <property type="protein sequence ID" value="NYD55162.1"/>
    <property type="molecule type" value="Genomic_DNA"/>
</dbReference>
<dbReference type="SMART" id="SM00347">
    <property type="entry name" value="HTH_MARR"/>
    <property type="match status" value="1"/>
</dbReference>
<evidence type="ECO:0000313" key="3">
    <source>
        <dbReference type="Proteomes" id="UP000552045"/>
    </source>
</evidence>
<dbReference type="InterPro" id="IPR052526">
    <property type="entry name" value="HTH-type_Bedaq_tolerance"/>
</dbReference>
<feature type="domain" description="HTH marR-type" evidence="1">
    <location>
        <begin position="3"/>
        <end position="134"/>
    </location>
</feature>
<dbReference type="GO" id="GO:0003677">
    <property type="term" value="F:DNA binding"/>
    <property type="evidence" value="ECO:0007669"/>
    <property type="project" value="UniProtKB-KW"/>
</dbReference>
<proteinExistence type="predicted"/>
<dbReference type="GO" id="GO:0003700">
    <property type="term" value="F:DNA-binding transcription factor activity"/>
    <property type="evidence" value="ECO:0007669"/>
    <property type="project" value="InterPro"/>
</dbReference>
<dbReference type="PANTHER" id="PTHR39515">
    <property type="entry name" value="CONSERVED PROTEIN"/>
    <property type="match status" value="1"/>
</dbReference>
<comment type="caution">
    <text evidence="2">The sequence shown here is derived from an EMBL/GenBank/DDBJ whole genome shotgun (WGS) entry which is preliminary data.</text>
</comment>
<dbReference type="Proteomes" id="UP000552045">
    <property type="component" value="Unassembled WGS sequence"/>
</dbReference>